<evidence type="ECO:0000256" key="5">
    <source>
        <dbReference type="ARBA" id="ARBA00022723"/>
    </source>
</evidence>
<keyword evidence="5" id="KW-0479">Metal-binding</keyword>
<protein>
    <submittedName>
        <fullName evidence="10">B12-binding domain-containing radical SAM protein</fullName>
    </submittedName>
</protein>
<keyword evidence="3" id="KW-0808">Transferase</keyword>
<evidence type="ECO:0000256" key="4">
    <source>
        <dbReference type="ARBA" id="ARBA00022691"/>
    </source>
</evidence>
<dbReference type="GO" id="GO:0046872">
    <property type="term" value="F:metal ion binding"/>
    <property type="evidence" value="ECO:0007669"/>
    <property type="project" value="UniProtKB-KW"/>
</dbReference>
<sequence length="523" mass="61255">MKKVLLVNGMFNIKKISEPLGISILASVIKKSTSYKVSIYDPCIDGDSVDIAYDKVLLEEHDVLGISVVGFKTEDIVNFLEKYKQSNRKTTIVIGGHGPSIRPELFLHDIVDAVFIGESEKSFIMYLDRLLKRETTKNLPGIAFKDSNGKIIINEPSERTDNLDDLPFMSRDVLFQLHKKFGDEIAAQIIGSRGCYMNCSYCSVQSFSKLQKGKNYRERSVESIVEEMQNLYNTFRIRKFIFEDDNFVPRRLSDAREKIDKFTRYIKRSEIKNLNFFIQCRPDNLHIDSIDELRKIGLRGIFTGIESINEDELKIYGRVAGVTDVIKKLRELNEIGFKCDVNSTLRLNIGYIMFNPYSSRETLMESVKFLREFNVTPKKLTVSIIPYYNTPIRRRIEKEDLINEDGSIKFKNEEIRQIYSYLLKIINNILDFREILRMPTKMKLELKLNLNDDFFNNLRVEFDKMCYDAFEELLNSRIEDFSKIRDKYYTLVDNYRENDQLVNKINDFYTSLNLKSNTKNIFR</sequence>
<dbReference type="Gene3D" id="3.40.50.280">
    <property type="entry name" value="Cobalamin-binding domain"/>
    <property type="match status" value="1"/>
</dbReference>
<dbReference type="Pfam" id="PF02310">
    <property type="entry name" value="B12-binding"/>
    <property type="match status" value="1"/>
</dbReference>
<dbReference type="InterPro" id="IPR007197">
    <property type="entry name" value="rSAM"/>
</dbReference>
<evidence type="ECO:0000256" key="6">
    <source>
        <dbReference type="ARBA" id="ARBA00023004"/>
    </source>
</evidence>
<dbReference type="PROSITE" id="PS51332">
    <property type="entry name" value="B12_BINDING"/>
    <property type="match status" value="1"/>
</dbReference>
<gene>
    <name evidence="10" type="ORF">F8153_08620</name>
</gene>
<dbReference type="Gene3D" id="3.80.30.20">
    <property type="entry name" value="tm_1862 like domain"/>
    <property type="match status" value="1"/>
</dbReference>
<evidence type="ECO:0000256" key="7">
    <source>
        <dbReference type="ARBA" id="ARBA00023014"/>
    </source>
</evidence>
<evidence type="ECO:0000313" key="11">
    <source>
        <dbReference type="Proteomes" id="UP000465601"/>
    </source>
</evidence>
<comment type="caution">
    <text evidence="10">The sequence shown here is derived from an EMBL/GenBank/DDBJ whole genome shotgun (WGS) entry which is preliminary data.</text>
</comment>
<accession>A0A833HNP7</accession>
<dbReference type="InterPro" id="IPR006638">
    <property type="entry name" value="Elp3/MiaA/NifB-like_rSAM"/>
</dbReference>
<dbReference type="OrthoDB" id="9801424at2"/>
<keyword evidence="4" id="KW-0949">S-adenosyl-L-methionine</keyword>
<name>A0A833HNP7_9FIRM</name>
<keyword evidence="2" id="KW-0489">Methyltransferase</keyword>
<evidence type="ECO:0000259" key="8">
    <source>
        <dbReference type="PROSITE" id="PS51332"/>
    </source>
</evidence>
<dbReference type="Proteomes" id="UP000465601">
    <property type="component" value="Unassembled WGS sequence"/>
</dbReference>
<evidence type="ECO:0000256" key="3">
    <source>
        <dbReference type="ARBA" id="ARBA00022679"/>
    </source>
</evidence>
<dbReference type="GO" id="GO:0051539">
    <property type="term" value="F:4 iron, 4 sulfur cluster binding"/>
    <property type="evidence" value="ECO:0007669"/>
    <property type="project" value="UniProtKB-KW"/>
</dbReference>
<proteinExistence type="predicted"/>
<keyword evidence="11" id="KW-1185">Reference proteome</keyword>
<organism evidence="10 11">
    <name type="scientific">Alkaliphilus serpentinus</name>
    <dbReference type="NCBI Taxonomy" id="1482731"/>
    <lineage>
        <taxon>Bacteria</taxon>
        <taxon>Bacillati</taxon>
        <taxon>Bacillota</taxon>
        <taxon>Clostridia</taxon>
        <taxon>Peptostreptococcales</taxon>
        <taxon>Natronincolaceae</taxon>
        <taxon>Alkaliphilus</taxon>
    </lineage>
</organism>
<dbReference type="GO" id="GO:0031419">
    <property type="term" value="F:cobalamin binding"/>
    <property type="evidence" value="ECO:0007669"/>
    <property type="project" value="InterPro"/>
</dbReference>
<dbReference type="SUPFAM" id="SSF102114">
    <property type="entry name" value="Radical SAM enzymes"/>
    <property type="match status" value="1"/>
</dbReference>
<evidence type="ECO:0000313" key="10">
    <source>
        <dbReference type="EMBL" id="KAB3529852.1"/>
    </source>
</evidence>
<dbReference type="CDD" id="cd01335">
    <property type="entry name" value="Radical_SAM"/>
    <property type="match status" value="1"/>
</dbReference>
<dbReference type="GO" id="GO:0003824">
    <property type="term" value="F:catalytic activity"/>
    <property type="evidence" value="ECO:0007669"/>
    <property type="project" value="InterPro"/>
</dbReference>
<dbReference type="PANTHER" id="PTHR43409">
    <property type="entry name" value="ANAEROBIC MAGNESIUM-PROTOPORPHYRIN IX MONOMETHYL ESTER CYCLASE-RELATED"/>
    <property type="match status" value="1"/>
</dbReference>
<feature type="domain" description="Radical SAM core" evidence="9">
    <location>
        <begin position="181"/>
        <end position="427"/>
    </location>
</feature>
<comment type="cofactor">
    <cofactor evidence="1">
        <name>[4Fe-4S] cluster</name>
        <dbReference type="ChEBI" id="CHEBI:49883"/>
    </cofactor>
</comment>
<dbReference type="SFLD" id="SFLDG01082">
    <property type="entry name" value="B12-binding_domain_containing"/>
    <property type="match status" value="1"/>
</dbReference>
<dbReference type="PROSITE" id="PS51918">
    <property type="entry name" value="RADICAL_SAM"/>
    <property type="match status" value="1"/>
</dbReference>
<dbReference type="InterPro" id="IPR023404">
    <property type="entry name" value="rSAM_horseshoe"/>
</dbReference>
<keyword evidence="6" id="KW-0408">Iron</keyword>
<dbReference type="InterPro" id="IPR058240">
    <property type="entry name" value="rSAM_sf"/>
</dbReference>
<dbReference type="AlphaFoldDB" id="A0A833HNP7"/>
<dbReference type="SFLD" id="SFLDG01123">
    <property type="entry name" value="methyltransferase_(Class_B)"/>
    <property type="match status" value="1"/>
</dbReference>
<dbReference type="SMART" id="SM00729">
    <property type="entry name" value="Elp3"/>
    <property type="match status" value="1"/>
</dbReference>
<keyword evidence="7" id="KW-0411">Iron-sulfur</keyword>
<dbReference type="InterPro" id="IPR034466">
    <property type="entry name" value="Methyltransferase_Class_B"/>
</dbReference>
<dbReference type="Pfam" id="PF04055">
    <property type="entry name" value="Radical_SAM"/>
    <property type="match status" value="1"/>
</dbReference>
<evidence type="ECO:0000259" key="9">
    <source>
        <dbReference type="PROSITE" id="PS51918"/>
    </source>
</evidence>
<evidence type="ECO:0000256" key="2">
    <source>
        <dbReference type="ARBA" id="ARBA00022603"/>
    </source>
</evidence>
<dbReference type="GO" id="GO:0005829">
    <property type="term" value="C:cytosol"/>
    <property type="evidence" value="ECO:0007669"/>
    <property type="project" value="TreeGrafter"/>
</dbReference>
<dbReference type="InterPro" id="IPR006158">
    <property type="entry name" value="Cobalamin-bd"/>
</dbReference>
<dbReference type="SFLD" id="SFLDS00029">
    <property type="entry name" value="Radical_SAM"/>
    <property type="match status" value="1"/>
</dbReference>
<dbReference type="EMBL" id="WBZB01000025">
    <property type="protein sequence ID" value="KAB3529852.1"/>
    <property type="molecule type" value="Genomic_DNA"/>
</dbReference>
<reference evidence="10 11" key="1">
    <citation type="submission" date="2019-10" db="EMBL/GenBank/DDBJ databases">
        <title>Alkaliphilus serpentinus sp. nov. and Alkaliphilus pronyensis sp. nov., two novel anaerobic alkaliphilic species isolated from the serpentinized-hosted hydrothermal field of the Prony Bay (New Caledonia).</title>
        <authorList>
            <person name="Postec A."/>
        </authorList>
    </citation>
    <scope>NUCLEOTIDE SEQUENCE [LARGE SCALE GENOMIC DNA]</scope>
    <source>
        <strain evidence="10 11">LacT</strain>
    </source>
</reference>
<dbReference type="PANTHER" id="PTHR43409:SF7">
    <property type="entry name" value="BLL1977 PROTEIN"/>
    <property type="match status" value="1"/>
</dbReference>
<evidence type="ECO:0000256" key="1">
    <source>
        <dbReference type="ARBA" id="ARBA00001966"/>
    </source>
</evidence>
<feature type="domain" description="B12-binding" evidence="8">
    <location>
        <begin position="1"/>
        <end position="137"/>
    </location>
</feature>
<dbReference type="RefSeq" id="WP_151865951.1">
    <property type="nucleotide sequence ID" value="NZ_WBZB01000025.1"/>
</dbReference>
<dbReference type="InterPro" id="IPR051198">
    <property type="entry name" value="BchE-like"/>
</dbReference>